<dbReference type="InterPro" id="IPR046347">
    <property type="entry name" value="bZIP_sf"/>
</dbReference>
<organism evidence="3 4">
    <name type="scientific">Cordyceps javanica</name>
    <dbReference type="NCBI Taxonomy" id="43265"/>
    <lineage>
        <taxon>Eukaryota</taxon>
        <taxon>Fungi</taxon>
        <taxon>Dikarya</taxon>
        <taxon>Ascomycota</taxon>
        <taxon>Pezizomycotina</taxon>
        <taxon>Sordariomycetes</taxon>
        <taxon>Hypocreomycetidae</taxon>
        <taxon>Hypocreales</taxon>
        <taxon>Cordycipitaceae</taxon>
        <taxon>Cordyceps</taxon>
    </lineage>
</organism>
<gene>
    <name evidence="3" type="ORF">IF1G_04550</name>
</gene>
<keyword evidence="4" id="KW-1185">Reference proteome</keyword>
<name>A0A545V6G7_9HYPO</name>
<dbReference type="Gene3D" id="1.20.5.170">
    <property type="match status" value="1"/>
</dbReference>
<dbReference type="EMBL" id="SPUK01000005">
    <property type="protein sequence ID" value="TQV97310.1"/>
    <property type="molecule type" value="Genomic_DNA"/>
</dbReference>
<feature type="region of interest" description="Disordered" evidence="1">
    <location>
        <begin position="160"/>
        <end position="180"/>
    </location>
</feature>
<evidence type="ECO:0000313" key="3">
    <source>
        <dbReference type="EMBL" id="TQV97310.1"/>
    </source>
</evidence>
<reference evidence="3 4" key="1">
    <citation type="journal article" date="2019" name="Appl. Microbiol. Biotechnol.">
        <title>Genome sequence of Isaria javanica and comparative genome analysis insights into family S53 peptidase evolution in fungal entomopathogens.</title>
        <authorList>
            <person name="Lin R."/>
            <person name="Zhang X."/>
            <person name="Xin B."/>
            <person name="Zou M."/>
            <person name="Gao Y."/>
            <person name="Qin F."/>
            <person name="Hu Q."/>
            <person name="Xie B."/>
            <person name="Cheng X."/>
        </authorList>
    </citation>
    <scope>NUCLEOTIDE SEQUENCE [LARGE SCALE GENOMIC DNA]</scope>
    <source>
        <strain evidence="3 4">IJ1G</strain>
    </source>
</reference>
<evidence type="ECO:0000259" key="2">
    <source>
        <dbReference type="PROSITE" id="PS00036"/>
    </source>
</evidence>
<dbReference type="CDD" id="cd14688">
    <property type="entry name" value="bZIP_YAP"/>
    <property type="match status" value="1"/>
</dbReference>
<feature type="compositionally biased region" description="Basic and acidic residues" evidence="1">
    <location>
        <begin position="38"/>
        <end position="62"/>
    </location>
</feature>
<sequence>MAYSSFFRPLLHYEISAFRDARPQRDPGRIGAMDSADYESRRKSQNREAQRRYRQRQKDRVSQSRSMEMNNGSGTQFNGTGEDWAGSYGVHEAGYPDYMAFEDGTSLIDHAGDSVKTFPSTSHSGGSAESYFDVVQQSSYQPSYAQGQAQAQARAASTSCRSTSSCDSSGSSSRGKSCSSSFKLSKSHAKIYAKVDRMVDELSNVYDFGVEMELMSPDEQLKGSISSIKTQFHRSINRAAKTSSRE</sequence>
<evidence type="ECO:0000256" key="1">
    <source>
        <dbReference type="SAM" id="MobiDB-lite"/>
    </source>
</evidence>
<dbReference type="GO" id="GO:0003700">
    <property type="term" value="F:DNA-binding transcription factor activity"/>
    <property type="evidence" value="ECO:0007669"/>
    <property type="project" value="InterPro"/>
</dbReference>
<dbReference type="AlphaFoldDB" id="A0A545V6G7"/>
<feature type="region of interest" description="Disordered" evidence="1">
    <location>
        <begin position="22"/>
        <end position="80"/>
    </location>
</feature>
<dbReference type="PROSITE" id="PS00036">
    <property type="entry name" value="BZIP_BASIC"/>
    <property type="match status" value="1"/>
</dbReference>
<evidence type="ECO:0000313" key="4">
    <source>
        <dbReference type="Proteomes" id="UP000315783"/>
    </source>
</evidence>
<accession>A0A545V6G7</accession>
<dbReference type="OrthoDB" id="10656925at2759"/>
<proteinExistence type="predicted"/>
<feature type="compositionally biased region" description="Polar residues" evidence="1">
    <location>
        <begin position="63"/>
        <end position="79"/>
    </location>
</feature>
<comment type="caution">
    <text evidence="3">The sequence shown here is derived from an EMBL/GenBank/DDBJ whole genome shotgun (WGS) entry which is preliminary data.</text>
</comment>
<dbReference type="InterPro" id="IPR004827">
    <property type="entry name" value="bZIP"/>
</dbReference>
<feature type="domain" description="BZIP" evidence="2">
    <location>
        <begin position="41"/>
        <end position="56"/>
    </location>
</feature>
<dbReference type="Proteomes" id="UP000315783">
    <property type="component" value="Unassembled WGS sequence"/>
</dbReference>
<dbReference type="SUPFAM" id="SSF57959">
    <property type="entry name" value="Leucine zipper domain"/>
    <property type="match status" value="1"/>
</dbReference>
<protein>
    <recommendedName>
        <fullName evidence="2">BZIP domain-containing protein</fullName>
    </recommendedName>
</protein>